<dbReference type="EMBL" id="JAGIOE010000001">
    <property type="protein sequence ID" value="MBP2374644.1"/>
    <property type="molecule type" value="Genomic_DNA"/>
</dbReference>
<reference evidence="3 4" key="1">
    <citation type="submission" date="2021-03" db="EMBL/GenBank/DDBJ databases">
        <title>Sequencing the genomes of 1000 actinobacteria strains.</title>
        <authorList>
            <person name="Klenk H.-P."/>
        </authorList>
    </citation>
    <scope>NUCLEOTIDE SEQUENCE [LARGE SCALE GENOMIC DNA]</scope>
    <source>
        <strain evidence="3 4">DSM 15454</strain>
    </source>
</reference>
<dbReference type="PANTHER" id="PTHR39082:SF1">
    <property type="entry name" value="SCAVENGER RECEPTOR CLASS A MEMBER 3"/>
    <property type="match status" value="1"/>
</dbReference>
<keyword evidence="1" id="KW-0175">Coiled coil</keyword>
<sequence length="246" mass="25968">MAKAAPAEQLRLLDVAALDSQATKLNRQIAEATADAQLAAAQASLEEARAGQAEVQLEVDAAAAALKESELAVEKVVSHIGKDQKRIDAGAGTHQDLMALSHEIDSLTVRRNDLEDTELELMSALEDVQERAAGAQALTATRTGEHAEHLARRDAAVAALQDQLAESRTARSTLVATFDEALITIYERLRTRNGIGAARLFHGTSEASGIALSAGDLGEIKAAPADELVFCPDTGAILVRSDEWGA</sequence>
<evidence type="ECO:0000259" key="2">
    <source>
        <dbReference type="Pfam" id="PF24481"/>
    </source>
</evidence>
<feature type="coiled-coil region" evidence="1">
    <location>
        <begin position="15"/>
        <end position="42"/>
    </location>
</feature>
<accession>A0ABS4WEK3</accession>
<dbReference type="RefSeq" id="WP_209907658.1">
    <property type="nucleotide sequence ID" value="NZ_BAAAMI010000017.1"/>
</dbReference>
<evidence type="ECO:0000256" key="1">
    <source>
        <dbReference type="SAM" id="Coils"/>
    </source>
</evidence>
<dbReference type="PANTHER" id="PTHR39082">
    <property type="entry name" value="PHOSPHOLIPASE C-BETA-2-RELATED"/>
    <property type="match status" value="1"/>
</dbReference>
<keyword evidence="4" id="KW-1185">Reference proteome</keyword>
<gene>
    <name evidence="3" type="ORF">JOF46_002556</name>
</gene>
<feature type="domain" description="CT398-like coiled coil hairpin" evidence="2">
    <location>
        <begin position="15"/>
        <end position="194"/>
    </location>
</feature>
<proteinExistence type="predicted"/>
<dbReference type="Gene3D" id="1.10.287.1490">
    <property type="match status" value="1"/>
</dbReference>
<dbReference type="Proteomes" id="UP000766570">
    <property type="component" value="Unassembled WGS sequence"/>
</dbReference>
<evidence type="ECO:0000313" key="4">
    <source>
        <dbReference type="Proteomes" id="UP000766570"/>
    </source>
</evidence>
<name>A0ABS4WEK3_9MICC</name>
<protein>
    <submittedName>
        <fullName evidence="3">Nucleic acid-binding Zn-ribbon protein</fullName>
    </submittedName>
</protein>
<evidence type="ECO:0000313" key="3">
    <source>
        <dbReference type="EMBL" id="MBP2374644.1"/>
    </source>
</evidence>
<dbReference type="InterPro" id="IPR052376">
    <property type="entry name" value="Oxidative_Scav/Glycosyltrans"/>
</dbReference>
<dbReference type="Pfam" id="PF24481">
    <property type="entry name" value="CT398_CC"/>
    <property type="match status" value="1"/>
</dbReference>
<comment type="caution">
    <text evidence="3">The sequence shown here is derived from an EMBL/GenBank/DDBJ whole genome shotgun (WGS) entry which is preliminary data.</text>
</comment>
<feature type="coiled-coil region" evidence="1">
    <location>
        <begin position="97"/>
        <end position="131"/>
    </location>
</feature>
<dbReference type="InterPro" id="IPR056003">
    <property type="entry name" value="CT398_CC_hairpin"/>
</dbReference>
<organism evidence="3 4">
    <name type="scientific">Paeniglutamicibacter psychrophenolicus</name>
    <dbReference type="NCBI Taxonomy" id="257454"/>
    <lineage>
        <taxon>Bacteria</taxon>
        <taxon>Bacillati</taxon>
        <taxon>Actinomycetota</taxon>
        <taxon>Actinomycetes</taxon>
        <taxon>Micrococcales</taxon>
        <taxon>Micrococcaceae</taxon>
        <taxon>Paeniglutamicibacter</taxon>
    </lineage>
</organism>